<keyword evidence="3" id="KW-1185">Reference proteome</keyword>
<feature type="region of interest" description="Disordered" evidence="1">
    <location>
        <begin position="54"/>
        <end position="73"/>
    </location>
</feature>
<dbReference type="Proteomes" id="UP000305948">
    <property type="component" value="Unassembled WGS sequence"/>
</dbReference>
<evidence type="ECO:0000256" key="1">
    <source>
        <dbReference type="SAM" id="MobiDB-lite"/>
    </source>
</evidence>
<protein>
    <submittedName>
        <fullName evidence="2">Uncharacterized protein</fullName>
    </submittedName>
</protein>
<reference evidence="2 3" key="1">
    <citation type="journal article" date="2019" name="Nat. Ecol. Evol.">
        <title>Megaphylogeny resolves global patterns of mushroom evolution.</title>
        <authorList>
            <person name="Varga T."/>
            <person name="Krizsan K."/>
            <person name="Foldi C."/>
            <person name="Dima B."/>
            <person name="Sanchez-Garcia M."/>
            <person name="Sanchez-Ramirez S."/>
            <person name="Szollosi G.J."/>
            <person name="Szarkandi J.G."/>
            <person name="Papp V."/>
            <person name="Albert L."/>
            <person name="Andreopoulos W."/>
            <person name="Angelini C."/>
            <person name="Antonin V."/>
            <person name="Barry K.W."/>
            <person name="Bougher N.L."/>
            <person name="Buchanan P."/>
            <person name="Buyck B."/>
            <person name="Bense V."/>
            <person name="Catcheside P."/>
            <person name="Chovatia M."/>
            <person name="Cooper J."/>
            <person name="Damon W."/>
            <person name="Desjardin D."/>
            <person name="Finy P."/>
            <person name="Geml J."/>
            <person name="Haridas S."/>
            <person name="Hughes K."/>
            <person name="Justo A."/>
            <person name="Karasinski D."/>
            <person name="Kautmanova I."/>
            <person name="Kiss B."/>
            <person name="Kocsube S."/>
            <person name="Kotiranta H."/>
            <person name="LaButti K.M."/>
            <person name="Lechner B.E."/>
            <person name="Liimatainen K."/>
            <person name="Lipzen A."/>
            <person name="Lukacs Z."/>
            <person name="Mihaltcheva S."/>
            <person name="Morgado L.N."/>
            <person name="Niskanen T."/>
            <person name="Noordeloos M.E."/>
            <person name="Ohm R.A."/>
            <person name="Ortiz-Santana B."/>
            <person name="Ovrebo C."/>
            <person name="Racz N."/>
            <person name="Riley R."/>
            <person name="Savchenko A."/>
            <person name="Shiryaev A."/>
            <person name="Soop K."/>
            <person name="Spirin V."/>
            <person name="Szebenyi C."/>
            <person name="Tomsovsky M."/>
            <person name="Tulloss R.E."/>
            <person name="Uehling J."/>
            <person name="Grigoriev I.V."/>
            <person name="Vagvolgyi C."/>
            <person name="Papp T."/>
            <person name="Martin F.M."/>
            <person name="Miettinen O."/>
            <person name="Hibbett D.S."/>
            <person name="Nagy L.G."/>
        </authorList>
    </citation>
    <scope>NUCLEOTIDE SEQUENCE [LARGE SCALE GENOMIC DNA]</scope>
    <source>
        <strain evidence="2 3">OMC1185</strain>
    </source>
</reference>
<gene>
    <name evidence="2" type="ORF">OE88DRAFT_1668180</name>
</gene>
<sequence length="73" mass="7913">MAIYSARAAVYLSHRILTVVAFPYLLSQSAQCSFLSIDGTEPPNTRIMTSQHLQTPGKAFTTQQPLAISSSTP</sequence>
<organism evidence="2 3">
    <name type="scientific">Heliocybe sulcata</name>
    <dbReference type="NCBI Taxonomy" id="5364"/>
    <lineage>
        <taxon>Eukaryota</taxon>
        <taxon>Fungi</taxon>
        <taxon>Dikarya</taxon>
        <taxon>Basidiomycota</taxon>
        <taxon>Agaricomycotina</taxon>
        <taxon>Agaricomycetes</taxon>
        <taxon>Gloeophyllales</taxon>
        <taxon>Gloeophyllaceae</taxon>
        <taxon>Heliocybe</taxon>
    </lineage>
</organism>
<name>A0A5C3MNW9_9AGAM</name>
<evidence type="ECO:0000313" key="2">
    <source>
        <dbReference type="EMBL" id="TFK46056.1"/>
    </source>
</evidence>
<dbReference type="AlphaFoldDB" id="A0A5C3MNW9"/>
<accession>A0A5C3MNW9</accession>
<dbReference type="EMBL" id="ML213533">
    <property type="protein sequence ID" value="TFK46056.1"/>
    <property type="molecule type" value="Genomic_DNA"/>
</dbReference>
<proteinExistence type="predicted"/>
<evidence type="ECO:0000313" key="3">
    <source>
        <dbReference type="Proteomes" id="UP000305948"/>
    </source>
</evidence>